<protein>
    <submittedName>
        <fullName evidence="5">GntR family transcriptional regulator</fullName>
    </submittedName>
</protein>
<evidence type="ECO:0000256" key="1">
    <source>
        <dbReference type="ARBA" id="ARBA00023015"/>
    </source>
</evidence>
<reference evidence="5" key="1">
    <citation type="submission" date="2023-06" db="EMBL/GenBank/DDBJ databases">
        <title>Phylogenetic Diversity of Rhizobium strains.</title>
        <authorList>
            <person name="Moura F.T."/>
            <person name="Helene L.C.F."/>
            <person name="Hungria M."/>
        </authorList>
    </citation>
    <scope>NUCLEOTIDE SEQUENCE</scope>
    <source>
        <strain evidence="5">CCGE526</strain>
    </source>
</reference>
<dbReference type="RefSeq" id="WP_285872892.1">
    <property type="nucleotide sequence ID" value="NZ_JARFYM010000047.1"/>
</dbReference>
<dbReference type="CDD" id="cd07377">
    <property type="entry name" value="WHTH_GntR"/>
    <property type="match status" value="1"/>
</dbReference>
<dbReference type="PANTHER" id="PTHR43537">
    <property type="entry name" value="TRANSCRIPTIONAL REGULATOR, GNTR FAMILY"/>
    <property type="match status" value="1"/>
</dbReference>
<dbReference type="Pfam" id="PF00392">
    <property type="entry name" value="GntR"/>
    <property type="match status" value="1"/>
</dbReference>
<keyword evidence="1" id="KW-0805">Transcription regulation</keyword>
<keyword evidence="6" id="KW-1185">Reference proteome</keyword>
<dbReference type="SUPFAM" id="SSF48008">
    <property type="entry name" value="GntR ligand-binding domain-like"/>
    <property type="match status" value="1"/>
</dbReference>
<evidence type="ECO:0000256" key="2">
    <source>
        <dbReference type="ARBA" id="ARBA00023125"/>
    </source>
</evidence>
<accession>A0ABT7K4A1</accession>
<dbReference type="Gene3D" id="1.20.120.530">
    <property type="entry name" value="GntR ligand-binding domain-like"/>
    <property type="match status" value="1"/>
</dbReference>
<dbReference type="SMART" id="SM00895">
    <property type="entry name" value="FCD"/>
    <property type="match status" value="1"/>
</dbReference>
<dbReference type="Pfam" id="PF07729">
    <property type="entry name" value="FCD"/>
    <property type="match status" value="1"/>
</dbReference>
<dbReference type="EMBL" id="JARFYM010000047">
    <property type="protein sequence ID" value="MDL2403449.1"/>
    <property type="molecule type" value="Genomic_DNA"/>
</dbReference>
<evidence type="ECO:0000313" key="6">
    <source>
        <dbReference type="Proteomes" id="UP001172645"/>
    </source>
</evidence>
<dbReference type="SUPFAM" id="SSF46785">
    <property type="entry name" value="Winged helix' DNA-binding domain"/>
    <property type="match status" value="1"/>
</dbReference>
<keyword evidence="3" id="KW-0804">Transcription</keyword>
<organism evidence="5 6">
    <name type="scientific">Rhizobium mayense</name>
    <dbReference type="NCBI Taxonomy" id="1312184"/>
    <lineage>
        <taxon>Bacteria</taxon>
        <taxon>Pseudomonadati</taxon>
        <taxon>Pseudomonadota</taxon>
        <taxon>Alphaproteobacteria</taxon>
        <taxon>Hyphomicrobiales</taxon>
        <taxon>Rhizobiaceae</taxon>
        <taxon>Rhizobium/Agrobacterium group</taxon>
        <taxon>Rhizobium</taxon>
    </lineage>
</organism>
<comment type="caution">
    <text evidence="5">The sequence shown here is derived from an EMBL/GenBank/DDBJ whole genome shotgun (WGS) entry which is preliminary data.</text>
</comment>
<dbReference type="PROSITE" id="PS50949">
    <property type="entry name" value="HTH_GNTR"/>
    <property type="match status" value="1"/>
</dbReference>
<dbReference type="PANTHER" id="PTHR43537:SF49">
    <property type="entry name" value="TRANSCRIPTIONAL REGULATORY PROTEIN"/>
    <property type="match status" value="1"/>
</dbReference>
<dbReference type="SMART" id="SM00345">
    <property type="entry name" value="HTH_GNTR"/>
    <property type="match status" value="1"/>
</dbReference>
<dbReference type="InterPro" id="IPR036390">
    <property type="entry name" value="WH_DNA-bd_sf"/>
</dbReference>
<dbReference type="InterPro" id="IPR008920">
    <property type="entry name" value="TF_FadR/GntR_C"/>
</dbReference>
<name>A0ABT7K4A1_9HYPH</name>
<dbReference type="InterPro" id="IPR011711">
    <property type="entry name" value="GntR_C"/>
</dbReference>
<dbReference type="InterPro" id="IPR000524">
    <property type="entry name" value="Tscrpt_reg_HTH_GntR"/>
</dbReference>
<dbReference type="InterPro" id="IPR036388">
    <property type="entry name" value="WH-like_DNA-bd_sf"/>
</dbReference>
<feature type="domain" description="HTH gntR-type" evidence="4">
    <location>
        <begin position="16"/>
        <end position="83"/>
    </location>
</feature>
<proteinExistence type="predicted"/>
<dbReference type="Proteomes" id="UP001172645">
    <property type="component" value="Unassembled WGS sequence"/>
</dbReference>
<gene>
    <name evidence="5" type="ORF">PY649_31730</name>
</gene>
<evidence type="ECO:0000313" key="5">
    <source>
        <dbReference type="EMBL" id="MDL2403449.1"/>
    </source>
</evidence>
<sequence length="240" mass="27001">MTKDEKMLETAAAGRKSRSDFIAEQLEEAVINGAIPAGSRLDEASIATQFGVSRTPVREALHILCGRGLAEREPYKGVVVTQISTQRIDEMFEAMAELEATCGRLASHRMTMSERAELENIHHEMNALADEGEHDGYNELNTRFHNLLFQGSHNSDLIAAAQTLRLKLAPFRKYQLKDKGRLKRSCSEHQQIVDAILDQDPKAAENALRRHLVSAAQEVLLKRRRREKDSQTETNLIEEA</sequence>
<keyword evidence="2" id="KW-0238">DNA-binding</keyword>
<evidence type="ECO:0000256" key="3">
    <source>
        <dbReference type="ARBA" id="ARBA00023163"/>
    </source>
</evidence>
<dbReference type="Gene3D" id="1.10.10.10">
    <property type="entry name" value="Winged helix-like DNA-binding domain superfamily/Winged helix DNA-binding domain"/>
    <property type="match status" value="1"/>
</dbReference>
<evidence type="ECO:0000259" key="4">
    <source>
        <dbReference type="PROSITE" id="PS50949"/>
    </source>
</evidence>